<protein>
    <submittedName>
        <fullName evidence="2">Zinc finger and BTB domain-containing protein 11-like</fullName>
    </submittedName>
</protein>
<gene>
    <name evidence="2" type="ORF">EPI10_006925</name>
</gene>
<dbReference type="InterPro" id="IPR041588">
    <property type="entry name" value="Integrase_H2C2"/>
</dbReference>
<dbReference type="Gene3D" id="1.10.340.70">
    <property type="match status" value="1"/>
</dbReference>
<dbReference type="OrthoDB" id="1938712at2759"/>
<feature type="domain" description="Integrase zinc-binding" evidence="1">
    <location>
        <begin position="6"/>
        <end position="59"/>
    </location>
</feature>
<dbReference type="Pfam" id="PF17921">
    <property type="entry name" value="Integrase_H2C2"/>
    <property type="match status" value="1"/>
</dbReference>
<organism evidence="2 3">
    <name type="scientific">Gossypium australe</name>
    <dbReference type="NCBI Taxonomy" id="47621"/>
    <lineage>
        <taxon>Eukaryota</taxon>
        <taxon>Viridiplantae</taxon>
        <taxon>Streptophyta</taxon>
        <taxon>Embryophyta</taxon>
        <taxon>Tracheophyta</taxon>
        <taxon>Spermatophyta</taxon>
        <taxon>Magnoliopsida</taxon>
        <taxon>eudicotyledons</taxon>
        <taxon>Gunneridae</taxon>
        <taxon>Pentapetalae</taxon>
        <taxon>rosids</taxon>
        <taxon>malvids</taxon>
        <taxon>Malvales</taxon>
        <taxon>Malvaceae</taxon>
        <taxon>Malvoideae</taxon>
        <taxon>Gossypium</taxon>
    </lineage>
</organism>
<dbReference type="Proteomes" id="UP000325315">
    <property type="component" value="Unassembled WGS sequence"/>
</dbReference>
<reference evidence="3" key="1">
    <citation type="journal article" date="2019" name="Plant Biotechnol. J.">
        <title>Genome sequencing of the Australian wild diploid species Gossypium australe highlights disease resistance and delayed gland morphogenesis.</title>
        <authorList>
            <person name="Cai Y."/>
            <person name="Cai X."/>
            <person name="Wang Q."/>
            <person name="Wang P."/>
            <person name="Zhang Y."/>
            <person name="Cai C."/>
            <person name="Xu Y."/>
            <person name="Wang K."/>
            <person name="Zhou Z."/>
            <person name="Wang C."/>
            <person name="Geng S."/>
            <person name="Li B."/>
            <person name="Dong Q."/>
            <person name="Hou Y."/>
            <person name="Wang H."/>
            <person name="Ai P."/>
            <person name="Liu Z."/>
            <person name="Yi F."/>
            <person name="Sun M."/>
            <person name="An G."/>
            <person name="Cheng J."/>
            <person name="Zhang Y."/>
            <person name="Shi Q."/>
            <person name="Xie Y."/>
            <person name="Shi X."/>
            <person name="Chang Y."/>
            <person name="Huang F."/>
            <person name="Chen Y."/>
            <person name="Hong S."/>
            <person name="Mi L."/>
            <person name="Sun Q."/>
            <person name="Zhang L."/>
            <person name="Zhou B."/>
            <person name="Peng R."/>
            <person name="Zhang X."/>
            <person name="Liu F."/>
        </authorList>
    </citation>
    <scope>NUCLEOTIDE SEQUENCE [LARGE SCALE GENOMIC DNA]</scope>
    <source>
        <strain evidence="3">cv. PA1801</strain>
    </source>
</reference>
<name>A0A5B6WSI2_9ROSI</name>
<comment type="caution">
    <text evidence="2">The sequence shown here is derived from an EMBL/GenBank/DDBJ whole genome shotgun (WGS) entry which is preliminary data.</text>
</comment>
<evidence type="ECO:0000313" key="3">
    <source>
        <dbReference type="Proteomes" id="UP000325315"/>
    </source>
</evidence>
<accession>A0A5B6WSI2</accession>
<proteinExistence type="predicted"/>
<dbReference type="AlphaFoldDB" id="A0A5B6WSI2"/>
<evidence type="ECO:0000259" key="1">
    <source>
        <dbReference type="Pfam" id="PF17921"/>
    </source>
</evidence>
<keyword evidence="3" id="KW-1185">Reference proteome</keyword>
<sequence length="59" mass="7114">MKKLIVNEELRQAIIWEAHASLYAIHPRGTKMYQDVKELYWWPDLKRDITDFVAKCFTC</sequence>
<evidence type="ECO:0000313" key="2">
    <source>
        <dbReference type="EMBL" id="KAA3484871.1"/>
    </source>
</evidence>
<dbReference type="EMBL" id="SMMG02000002">
    <property type="protein sequence ID" value="KAA3484871.1"/>
    <property type="molecule type" value="Genomic_DNA"/>
</dbReference>